<gene>
    <name evidence="1" type="ORF">CFK38_04575</name>
</gene>
<dbReference type="AlphaFoldDB" id="A0A291GLD1"/>
<organism evidence="1 2">
    <name type="scientific">Brachybacterium vulturis</name>
    <dbReference type="NCBI Taxonomy" id="2017484"/>
    <lineage>
        <taxon>Bacteria</taxon>
        <taxon>Bacillati</taxon>
        <taxon>Actinomycetota</taxon>
        <taxon>Actinomycetes</taxon>
        <taxon>Micrococcales</taxon>
        <taxon>Dermabacteraceae</taxon>
        <taxon>Brachybacterium</taxon>
    </lineage>
</organism>
<sequence>MCRPITCSTCKKTTWAGCGEHIEQALEGVPTAQRCPGHPEVAPTKGFFAQLLGR</sequence>
<dbReference type="EMBL" id="CP023563">
    <property type="protein sequence ID" value="ATG50880.1"/>
    <property type="molecule type" value="Genomic_DNA"/>
</dbReference>
<dbReference type="PANTHER" id="PTHR34724">
    <property type="entry name" value="OS12G0596101 PROTEIN"/>
    <property type="match status" value="1"/>
</dbReference>
<evidence type="ECO:0000313" key="1">
    <source>
        <dbReference type="EMBL" id="ATG50880.1"/>
    </source>
</evidence>
<accession>A0A291GLD1</accession>
<protein>
    <submittedName>
        <fullName evidence="1">Uncharacterized protein</fullName>
    </submittedName>
</protein>
<dbReference type="Proteomes" id="UP000218165">
    <property type="component" value="Chromosome"/>
</dbReference>
<proteinExistence type="predicted"/>
<dbReference type="RefSeq" id="WP_096802019.1">
    <property type="nucleotide sequence ID" value="NZ_CP023563.1"/>
</dbReference>
<keyword evidence="2" id="KW-1185">Reference proteome</keyword>
<name>A0A291GLD1_9MICO</name>
<dbReference type="KEGG" id="brz:CFK38_04575"/>
<dbReference type="PANTHER" id="PTHR34724:SF2">
    <property type="entry name" value="OS12G0596101 PROTEIN"/>
    <property type="match status" value="1"/>
</dbReference>
<evidence type="ECO:0000313" key="2">
    <source>
        <dbReference type="Proteomes" id="UP000218165"/>
    </source>
</evidence>
<reference evidence="2" key="1">
    <citation type="submission" date="2017-09" db="EMBL/GenBank/DDBJ databases">
        <title>Brachybacterium sp. VM2412.</title>
        <authorList>
            <person name="Tak E.J."/>
            <person name="Bae J.-W."/>
        </authorList>
    </citation>
    <scope>NUCLEOTIDE SEQUENCE [LARGE SCALE GENOMIC DNA]</scope>
    <source>
        <strain evidence="2">VM2412</strain>
    </source>
</reference>